<evidence type="ECO:0000256" key="1">
    <source>
        <dbReference type="SAM" id="MobiDB-lite"/>
    </source>
</evidence>
<name>A0ABW4PVY6_9MICO</name>
<evidence type="ECO:0000313" key="2">
    <source>
        <dbReference type="EMBL" id="MFD1834593.1"/>
    </source>
</evidence>
<evidence type="ECO:0000313" key="3">
    <source>
        <dbReference type="Proteomes" id="UP001597280"/>
    </source>
</evidence>
<gene>
    <name evidence="2" type="ORF">ACFSDA_05830</name>
</gene>
<protein>
    <recommendedName>
        <fullName evidence="4">Adenylyl-sulfate kinase</fullName>
    </recommendedName>
</protein>
<reference evidence="3" key="1">
    <citation type="journal article" date="2019" name="Int. J. Syst. Evol. Microbiol.">
        <title>The Global Catalogue of Microorganisms (GCM) 10K type strain sequencing project: providing services to taxonomists for standard genome sequencing and annotation.</title>
        <authorList>
            <consortium name="The Broad Institute Genomics Platform"/>
            <consortium name="The Broad Institute Genome Sequencing Center for Infectious Disease"/>
            <person name="Wu L."/>
            <person name="Ma J."/>
        </authorList>
    </citation>
    <scope>NUCLEOTIDE SEQUENCE [LARGE SCALE GENOMIC DNA]</scope>
    <source>
        <strain evidence="3">JCM 11650</strain>
    </source>
</reference>
<proteinExistence type="predicted"/>
<dbReference type="Gene3D" id="3.40.50.300">
    <property type="entry name" value="P-loop containing nucleotide triphosphate hydrolases"/>
    <property type="match status" value="1"/>
</dbReference>
<dbReference type="Proteomes" id="UP001597280">
    <property type="component" value="Unassembled WGS sequence"/>
</dbReference>
<dbReference type="RefSeq" id="WP_343903862.1">
    <property type="nucleotide sequence ID" value="NZ_BAAAIS010000002.1"/>
</dbReference>
<accession>A0ABW4PVY6</accession>
<feature type="region of interest" description="Disordered" evidence="1">
    <location>
        <begin position="178"/>
        <end position="205"/>
    </location>
</feature>
<organism evidence="2 3">
    <name type="scientific">Brachybacterium rhamnosum</name>
    <dbReference type="NCBI Taxonomy" id="173361"/>
    <lineage>
        <taxon>Bacteria</taxon>
        <taxon>Bacillati</taxon>
        <taxon>Actinomycetota</taxon>
        <taxon>Actinomycetes</taxon>
        <taxon>Micrococcales</taxon>
        <taxon>Dermabacteraceae</taxon>
        <taxon>Brachybacterium</taxon>
    </lineage>
</organism>
<comment type="caution">
    <text evidence="2">The sequence shown here is derived from an EMBL/GenBank/DDBJ whole genome shotgun (WGS) entry which is preliminary data.</text>
</comment>
<dbReference type="EMBL" id="JBHUFL010000002">
    <property type="protein sequence ID" value="MFD1834593.1"/>
    <property type="molecule type" value="Genomic_DNA"/>
</dbReference>
<dbReference type="InterPro" id="IPR027417">
    <property type="entry name" value="P-loop_NTPase"/>
</dbReference>
<feature type="compositionally biased region" description="Low complexity" evidence="1">
    <location>
        <begin position="189"/>
        <end position="203"/>
    </location>
</feature>
<dbReference type="CDD" id="cd01983">
    <property type="entry name" value="SIMIBI"/>
    <property type="match status" value="1"/>
</dbReference>
<keyword evidence="3" id="KW-1185">Reference proteome</keyword>
<evidence type="ECO:0008006" key="4">
    <source>
        <dbReference type="Google" id="ProtNLM"/>
    </source>
</evidence>
<sequence>MGSSTSPIPVVLIVGPQASGKSTVARALVASLRERDERVALVELDEIAGMALPTLPSWDVAARIFATVIGEWARADVTCVVAEGIVSRSEIDLVTARAPEPAAIMTIAMTTSLDAATPRALADPTRGISRDERWLADRYDEWRRERALIDEDLTLDMGSLSVQEGVARAVAAIDAKRPELLDQSRHHGTAPGPAAARRASGRTVGRLSAAARSRYADLLSRLSR</sequence>
<dbReference type="SUPFAM" id="SSF52540">
    <property type="entry name" value="P-loop containing nucleoside triphosphate hydrolases"/>
    <property type="match status" value="1"/>
</dbReference>